<dbReference type="Gene3D" id="3.30.200.20">
    <property type="entry name" value="Phosphorylase Kinase, domain 1"/>
    <property type="match status" value="1"/>
</dbReference>
<dbReference type="RefSeq" id="WP_311689167.1">
    <property type="nucleotide sequence ID" value="NZ_JAVRHL010000001.1"/>
</dbReference>
<organism evidence="2 3">
    <name type="scientific">Tropicimonas omnivorans</name>
    <dbReference type="NCBI Taxonomy" id="3075590"/>
    <lineage>
        <taxon>Bacteria</taxon>
        <taxon>Pseudomonadati</taxon>
        <taxon>Pseudomonadota</taxon>
        <taxon>Alphaproteobacteria</taxon>
        <taxon>Rhodobacterales</taxon>
        <taxon>Roseobacteraceae</taxon>
        <taxon>Tropicimonas</taxon>
    </lineage>
</organism>
<gene>
    <name evidence="2" type="ORF">RM543_02110</name>
</gene>
<name>A0ABU3DD53_9RHOB</name>
<evidence type="ECO:0000313" key="3">
    <source>
        <dbReference type="Proteomes" id="UP001265259"/>
    </source>
</evidence>
<dbReference type="InterPro" id="IPR011009">
    <property type="entry name" value="Kinase-like_dom_sf"/>
</dbReference>
<evidence type="ECO:0000313" key="2">
    <source>
        <dbReference type="EMBL" id="MDT0681464.1"/>
    </source>
</evidence>
<reference evidence="2 3" key="1">
    <citation type="submission" date="2023-09" db="EMBL/GenBank/DDBJ databases">
        <authorList>
            <person name="Rey-Velasco X."/>
        </authorList>
    </citation>
    <scope>NUCLEOTIDE SEQUENCE [LARGE SCALE GENOMIC DNA]</scope>
    <source>
        <strain evidence="2 3">F158</strain>
    </source>
</reference>
<protein>
    <submittedName>
        <fullName evidence="2">Phosphotransferase</fullName>
    </submittedName>
</protein>
<sequence>MSRPDAARDFIAAAGWGAAENAPLAGDASNRSYRRLTAADGSTAVLMDAPPETGEDVRPFLAIARHLTALGLSAPAILKADEDAGFLLLEDLGDELFTRVVEAHPDKEEELYAAAVDLLAGLHRHPAPDSLQAYDAPRLAELAALPWHWYRIGCGEDAADASEFRQELEEIVRTLADDTSALALRDFHAANLVWLPDREGPARVGLLDFQDAMSAHPVYDLVSLLEDARRDVPEKIRTAMSERYMEKTGLEPDEFEAAAAILGAQRALRILGVFARLSLHYGKTQYIPLIPRVWDHLQRDLGHPALARIRELVLRDLPEPTAERLSRMEAQCGTIPSL</sequence>
<proteinExistence type="predicted"/>
<dbReference type="EMBL" id="JAVRHL010000001">
    <property type="protein sequence ID" value="MDT0681464.1"/>
    <property type="molecule type" value="Genomic_DNA"/>
</dbReference>
<dbReference type="Pfam" id="PF01636">
    <property type="entry name" value="APH"/>
    <property type="match status" value="1"/>
</dbReference>
<dbReference type="SUPFAM" id="SSF56112">
    <property type="entry name" value="Protein kinase-like (PK-like)"/>
    <property type="match status" value="1"/>
</dbReference>
<dbReference type="Gene3D" id="3.90.1200.10">
    <property type="match status" value="1"/>
</dbReference>
<dbReference type="InterPro" id="IPR002575">
    <property type="entry name" value="Aminoglycoside_PTrfase"/>
</dbReference>
<feature type="domain" description="Aminoglycoside phosphotransferase" evidence="1">
    <location>
        <begin position="23"/>
        <end position="244"/>
    </location>
</feature>
<accession>A0ABU3DD53</accession>
<keyword evidence="3" id="KW-1185">Reference proteome</keyword>
<comment type="caution">
    <text evidence="2">The sequence shown here is derived from an EMBL/GenBank/DDBJ whole genome shotgun (WGS) entry which is preliminary data.</text>
</comment>
<evidence type="ECO:0000259" key="1">
    <source>
        <dbReference type="Pfam" id="PF01636"/>
    </source>
</evidence>
<dbReference type="Proteomes" id="UP001265259">
    <property type="component" value="Unassembled WGS sequence"/>
</dbReference>